<dbReference type="Pfam" id="PF08231">
    <property type="entry name" value="SYF2"/>
    <property type="match status" value="1"/>
</dbReference>
<dbReference type="CDD" id="cd01926">
    <property type="entry name" value="cyclophilin_ABH_like"/>
    <property type="match status" value="1"/>
</dbReference>
<gene>
    <name evidence="14" type="ORF">Rsub_10482</name>
</gene>
<keyword evidence="15" id="KW-1185">Reference proteome</keyword>
<dbReference type="GO" id="GO:0006457">
    <property type="term" value="P:protein folding"/>
    <property type="evidence" value="ECO:0007669"/>
    <property type="project" value="InterPro"/>
</dbReference>
<feature type="compositionally biased region" description="Low complexity" evidence="12">
    <location>
        <begin position="222"/>
        <end position="231"/>
    </location>
</feature>
<dbReference type="FunFam" id="2.40.100.10:FF:000002">
    <property type="entry name" value="Peptidyl-prolyl cis-trans isomerase"/>
    <property type="match status" value="1"/>
</dbReference>
<keyword evidence="6" id="KW-0507">mRNA processing</keyword>
<evidence type="ECO:0000256" key="6">
    <source>
        <dbReference type="ARBA" id="ARBA00022664"/>
    </source>
</evidence>
<name>A0A2V0PM35_9CHLO</name>
<evidence type="ECO:0000256" key="4">
    <source>
        <dbReference type="ARBA" id="ARBA00010028"/>
    </source>
</evidence>
<dbReference type="InterPro" id="IPR013260">
    <property type="entry name" value="mRNA_splic_SYF2"/>
</dbReference>
<dbReference type="GO" id="GO:0005681">
    <property type="term" value="C:spliceosomal complex"/>
    <property type="evidence" value="ECO:0007669"/>
    <property type="project" value="UniProtKB-KW"/>
</dbReference>
<proteinExistence type="inferred from homology"/>
<dbReference type="SUPFAM" id="SSF50891">
    <property type="entry name" value="Cyclophilin-like"/>
    <property type="match status" value="1"/>
</dbReference>
<accession>A0A2V0PM35</accession>
<feature type="region of interest" description="Disordered" evidence="12">
    <location>
        <begin position="416"/>
        <end position="437"/>
    </location>
</feature>
<comment type="similarity">
    <text evidence="4">Belongs to the SYF2 family.</text>
</comment>
<dbReference type="Proteomes" id="UP000247498">
    <property type="component" value="Unassembled WGS sequence"/>
</dbReference>
<dbReference type="AlphaFoldDB" id="A0A2V0PM35"/>
<dbReference type="OrthoDB" id="199717at2759"/>
<evidence type="ECO:0000256" key="7">
    <source>
        <dbReference type="ARBA" id="ARBA00022728"/>
    </source>
</evidence>
<comment type="caution">
    <text evidence="14">The sequence shown here is derived from an EMBL/GenBank/DDBJ whole genome shotgun (WGS) entry which is preliminary data.</text>
</comment>
<dbReference type="GO" id="GO:0003755">
    <property type="term" value="F:peptidyl-prolyl cis-trans isomerase activity"/>
    <property type="evidence" value="ECO:0007669"/>
    <property type="project" value="UniProtKB-KW"/>
</dbReference>
<evidence type="ECO:0000256" key="2">
    <source>
        <dbReference type="ARBA" id="ARBA00004123"/>
    </source>
</evidence>
<evidence type="ECO:0000256" key="5">
    <source>
        <dbReference type="ARBA" id="ARBA00013194"/>
    </source>
</evidence>
<dbReference type="InterPro" id="IPR002130">
    <property type="entry name" value="Cyclophilin-type_PPIase_dom"/>
</dbReference>
<feature type="region of interest" description="Disordered" evidence="12">
    <location>
        <begin position="312"/>
        <end position="356"/>
    </location>
</feature>
<dbReference type="InterPro" id="IPR020892">
    <property type="entry name" value="Cyclophilin-type_PPIase_CS"/>
</dbReference>
<feature type="compositionally biased region" description="Basic and acidic residues" evidence="12">
    <location>
        <begin position="340"/>
        <end position="354"/>
    </location>
</feature>
<reference evidence="14 15" key="1">
    <citation type="journal article" date="2018" name="Sci. Rep.">
        <title>Raphidocelis subcapitata (=Pseudokirchneriella subcapitata) provides an insight into genome evolution and environmental adaptations in the Sphaeropleales.</title>
        <authorList>
            <person name="Suzuki S."/>
            <person name="Yamaguchi H."/>
            <person name="Nakajima N."/>
            <person name="Kawachi M."/>
        </authorList>
    </citation>
    <scope>NUCLEOTIDE SEQUENCE [LARGE SCALE GENOMIC DNA]</scope>
    <source>
        <strain evidence="14 15">NIES-35</strain>
    </source>
</reference>
<dbReference type="PROSITE" id="PS50072">
    <property type="entry name" value="CSA_PPIASE_2"/>
    <property type="match status" value="1"/>
</dbReference>
<keyword evidence="10 14" id="KW-0413">Isomerase</keyword>
<comment type="catalytic activity">
    <reaction evidence="1">
        <text>[protein]-peptidylproline (omega=180) = [protein]-peptidylproline (omega=0)</text>
        <dbReference type="Rhea" id="RHEA:16237"/>
        <dbReference type="Rhea" id="RHEA-COMP:10747"/>
        <dbReference type="Rhea" id="RHEA-COMP:10748"/>
        <dbReference type="ChEBI" id="CHEBI:83833"/>
        <dbReference type="ChEBI" id="CHEBI:83834"/>
        <dbReference type="EC" id="5.2.1.8"/>
    </reaction>
</comment>
<evidence type="ECO:0000256" key="1">
    <source>
        <dbReference type="ARBA" id="ARBA00000971"/>
    </source>
</evidence>
<dbReference type="GO" id="GO:0006397">
    <property type="term" value="P:mRNA processing"/>
    <property type="evidence" value="ECO:0007669"/>
    <property type="project" value="UniProtKB-KW"/>
</dbReference>
<dbReference type="GO" id="GO:0016018">
    <property type="term" value="F:cyclosporin A binding"/>
    <property type="evidence" value="ECO:0007669"/>
    <property type="project" value="TreeGrafter"/>
</dbReference>
<comment type="subcellular location">
    <subcellularLocation>
        <location evidence="2">Nucleus</location>
    </subcellularLocation>
</comment>
<evidence type="ECO:0000259" key="13">
    <source>
        <dbReference type="PROSITE" id="PS50072"/>
    </source>
</evidence>
<dbReference type="PANTHER" id="PTHR11071:SF561">
    <property type="entry name" value="PEPTIDYL-PROLYL CIS-TRANS ISOMERASE D-RELATED"/>
    <property type="match status" value="1"/>
</dbReference>
<dbReference type="EC" id="5.2.1.8" evidence="5"/>
<evidence type="ECO:0000256" key="3">
    <source>
        <dbReference type="ARBA" id="ARBA00007365"/>
    </source>
</evidence>
<keyword evidence="11" id="KW-0539">Nucleus</keyword>
<feature type="domain" description="PPIase cyclophilin-type" evidence="13">
    <location>
        <begin position="7"/>
        <end position="170"/>
    </location>
</feature>
<dbReference type="GO" id="GO:0008380">
    <property type="term" value="P:RNA splicing"/>
    <property type="evidence" value="ECO:0007669"/>
    <property type="project" value="UniProtKB-KW"/>
</dbReference>
<feature type="compositionally biased region" description="Acidic residues" evidence="12">
    <location>
        <begin position="252"/>
        <end position="270"/>
    </location>
</feature>
<dbReference type="InParanoid" id="A0A2V0PM35"/>
<dbReference type="PROSITE" id="PS00170">
    <property type="entry name" value="CSA_PPIASE_1"/>
    <property type="match status" value="1"/>
</dbReference>
<comment type="similarity">
    <text evidence="3">Belongs to the cyclophilin-type PPIase family.</text>
</comment>
<evidence type="ECO:0000313" key="14">
    <source>
        <dbReference type="EMBL" id="GBF98417.1"/>
    </source>
</evidence>
<evidence type="ECO:0000256" key="11">
    <source>
        <dbReference type="ARBA" id="ARBA00023242"/>
    </source>
</evidence>
<evidence type="ECO:0000256" key="12">
    <source>
        <dbReference type="SAM" id="MobiDB-lite"/>
    </source>
</evidence>
<evidence type="ECO:0000256" key="10">
    <source>
        <dbReference type="ARBA" id="ARBA00023235"/>
    </source>
</evidence>
<feature type="region of interest" description="Disordered" evidence="12">
    <location>
        <begin position="186"/>
        <end position="287"/>
    </location>
</feature>
<dbReference type="PANTHER" id="PTHR11071">
    <property type="entry name" value="PEPTIDYL-PROLYL CIS-TRANS ISOMERASE"/>
    <property type="match status" value="1"/>
</dbReference>
<keyword evidence="7" id="KW-0747">Spliceosome</keyword>
<evidence type="ECO:0000313" key="15">
    <source>
        <dbReference type="Proteomes" id="UP000247498"/>
    </source>
</evidence>
<protein>
    <recommendedName>
        <fullName evidence="5">peptidylprolyl isomerase</fullName>
        <ecNumber evidence="5">5.2.1.8</ecNumber>
    </recommendedName>
</protein>
<dbReference type="InterPro" id="IPR029000">
    <property type="entry name" value="Cyclophilin-like_dom_sf"/>
</dbReference>
<keyword evidence="9" id="KW-0508">mRNA splicing</keyword>
<evidence type="ECO:0000256" key="9">
    <source>
        <dbReference type="ARBA" id="ARBA00023187"/>
    </source>
</evidence>
<dbReference type="PRINTS" id="PR00153">
    <property type="entry name" value="CSAPPISMRASE"/>
</dbReference>
<organism evidence="14 15">
    <name type="scientific">Raphidocelis subcapitata</name>
    <dbReference type="NCBI Taxonomy" id="307507"/>
    <lineage>
        <taxon>Eukaryota</taxon>
        <taxon>Viridiplantae</taxon>
        <taxon>Chlorophyta</taxon>
        <taxon>core chlorophytes</taxon>
        <taxon>Chlorophyceae</taxon>
        <taxon>CS clade</taxon>
        <taxon>Sphaeropleales</taxon>
        <taxon>Selenastraceae</taxon>
        <taxon>Raphidocelis</taxon>
    </lineage>
</organism>
<dbReference type="Gene3D" id="2.40.100.10">
    <property type="entry name" value="Cyclophilin-like"/>
    <property type="match status" value="1"/>
</dbReference>
<dbReference type="Pfam" id="PF00160">
    <property type="entry name" value="Pro_isomerase"/>
    <property type="match status" value="1"/>
</dbReference>
<evidence type="ECO:0000256" key="8">
    <source>
        <dbReference type="ARBA" id="ARBA00023110"/>
    </source>
</evidence>
<sequence length="507" mass="54980">MENPRVYFDVAIGGEAAGRIVMELRTDVAPRTAENFRALCTGEAGVGRCGKRLHFKGCSFHRIIPGFMCQGGDFERGNGTGGESIYGETFADENFVLRHDAPGVLSMANAGPDTNGSQFFLCLAPCSWLDNKHVVFGRVVEGMSVAKRMESMGSKSGRTSRPVSILDCGQLPGRLETLARLRQEKEEAEKLKQGPVAVDPDEESRQRLQRIKGLQGGGKGGAAAAAAAAPDGGDGDGQAGERQPKRRRGGEGEEAAAPEAAGGDEEEAEEGGAGAGDGSVADPFAGLSARQRKLMELRSKLQQCRKANEHAVIAERKRMQRAKGLDGDDANDGSAGAKRKWFEEQQKKRGEELQRLGLDPSKAFMLESAEVAAAKAKKQEKQETPFGWDSFNSKSLYNAYQKRADRMQPDLEAYREAKEKRPEVAGEADPLEYGRAAEVGEEGVDRMVAELNETAGRRAQYSRRRAARADDDVDFINPRNAHFNKKIERAFGSVTQDIKAALERGTA</sequence>
<dbReference type="STRING" id="307507.A0A2V0PM35"/>
<keyword evidence="8" id="KW-0697">Rotamase</keyword>
<dbReference type="EMBL" id="BDRX01000124">
    <property type="protein sequence ID" value="GBF98417.1"/>
    <property type="molecule type" value="Genomic_DNA"/>
</dbReference>
<dbReference type="GO" id="GO:0005737">
    <property type="term" value="C:cytoplasm"/>
    <property type="evidence" value="ECO:0007669"/>
    <property type="project" value="TreeGrafter"/>
</dbReference>